<dbReference type="EMBL" id="OY288114">
    <property type="protein sequence ID" value="CAJ0856419.1"/>
    <property type="molecule type" value="Genomic_DNA"/>
</dbReference>
<protein>
    <submittedName>
        <fullName evidence="2">Methane/ammonia monooxygenase subunit C</fullName>
    </submittedName>
</protein>
<dbReference type="Pfam" id="PF04896">
    <property type="entry name" value="AmoC"/>
    <property type="match status" value="1"/>
</dbReference>
<feature type="transmembrane region" description="Helical" evidence="1">
    <location>
        <begin position="146"/>
        <end position="168"/>
    </location>
</feature>
<keyword evidence="1" id="KW-0812">Transmembrane</keyword>
<sequence>MSISTQGAAGVIAAEKPIADLKGMWIGLALLNSFYLIVRIYEQIYGWRAGLDSFAPEFQTYWMSILWSEIPLELVSGLGLAGYLWKTRVRDMSTVTPRQEMRSIVDNVKWLVCYAAAIYWGASFFTEQDGTWHMTVIRDTDFTPSHIIEFYMSYPIYSILAVGCFFHAKTRIPYFSRGYSLAYLIVSIGPFMIIPNVGLNEWGHTFWFMEELFVAPLHWGFVFFGWMALGVFGVVLQLLMNVHRLLGKEGVALLTE</sequence>
<dbReference type="NCBIfam" id="NF041641">
    <property type="entry name" value="AmoC_BACT"/>
    <property type="match status" value="1"/>
</dbReference>
<gene>
    <name evidence="2" type="primary">pmoC-amoC</name>
    <name evidence="2" type="ORF">AMST5_00922</name>
</gene>
<keyword evidence="1" id="KW-0472">Membrane</keyword>
<feature type="transmembrane region" description="Helical" evidence="1">
    <location>
        <begin position="61"/>
        <end position="85"/>
    </location>
</feature>
<name>A0AA48LXS9_9ZZZZ</name>
<feature type="transmembrane region" description="Helical" evidence="1">
    <location>
        <begin position="219"/>
        <end position="239"/>
    </location>
</feature>
<proteinExistence type="predicted"/>
<dbReference type="CDD" id="cd19412">
    <property type="entry name" value="pMMO-AMO_C"/>
    <property type="match status" value="1"/>
</dbReference>
<feature type="transmembrane region" description="Helical" evidence="1">
    <location>
        <begin position="108"/>
        <end position="126"/>
    </location>
</feature>
<dbReference type="Gene3D" id="1.20.1050.50">
    <property type="entry name" value="Particulate methane monooxygenase subunit c2. Chain: C"/>
    <property type="match status" value="1"/>
</dbReference>
<dbReference type="InterPro" id="IPR023349">
    <property type="entry name" value="NH3_CH4_mOase_C_sf"/>
</dbReference>
<keyword evidence="2" id="KW-0503">Monooxygenase</keyword>
<reference evidence="2" key="1">
    <citation type="submission" date="2023-07" db="EMBL/GenBank/DDBJ databases">
        <authorList>
            <person name="Pelsma A.J. K."/>
        </authorList>
    </citation>
    <scope>NUCLEOTIDE SEQUENCE</scope>
</reference>
<organism evidence="2">
    <name type="scientific">freshwater sediment metagenome</name>
    <dbReference type="NCBI Taxonomy" id="556182"/>
    <lineage>
        <taxon>unclassified sequences</taxon>
        <taxon>metagenomes</taxon>
        <taxon>ecological metagenomes</taxon>
    </lineage>
</organism>
<evidence type="ECO:0000256" key="1">
    <source>
        <dbReference type="SAM" id="Phobius"/>
    </source>
</evidence>
<dbReference type="InterPro" id="IPR006980">
    <property type="entry name" value="NH3_CH4_mOase_C"/>
</dbReference>
<dbReference type="GO" id="GO:0004497">
    <property type="term" value="F:monooxygenase activity"/>
    <property type="evidence" value="ECO:0007669"/>
    <property type="project" value="UniProtKB-KW"/>
</dbReference>
<evidence type="ECO:0000313" key="2">
    <source>
        <dbReference type="EMBL" id="CAJ0856419.1"/>
    </source>
</evidence>
<dbReference type="AlphaFoldDB" id="A0AA48LXS9"/>
<dbReference type="NCBIfam" id="TIGR03078">
    <property type="entry name" value="CH4_NH3mon_ox_C"/>
    <property type="match status" value="1"/>
</dbReference>
<keyword evidence="2" id="KW-0560">Oxidoreductase</keyword>
<feature type="transmembrane region" description="Helical" evidence="1">
    <location>
        <begin position="23"/>
        <end position="41"/>
    </location>
</feature>
<accession>A0AA48LXS9</accession>
<keyword evidence="1" id="KW-1133">Transmembrane helix</keyword>
<feature type="transmembrane region" description="Helical" evidence="1">
    <location>
        <begin position="180"/>
        <end position="199"/>
    </location>
</feature>